<reference evidence="1 2" key="1">
    <citation type="submission" date="2017-06" db="EMBL/GenBank/DDBJ databases">
        <title>Description of Rhodopirellula bahusiensis sp. nov.</title>
        <authorList>
            <person name="Kizina J."/>
            <person name="Harder J."/>
        </authorList>
    </citation>
    <scope>NUCLEOTIDE SEQUENCE [LARGE SCALE GENOMIC DNA]</scope>
    <source>
        <strain evidence="1 2">SWK21</strain>
    </source>
</reference>
<dbReference type="EMBL" id="NIZW01000056">
    <property type="protein sequence ID" value="PHQ31383.1"/>
    <property type="molecule type" value="Genomic_DNA"/>
</dbReference>
<protein>
    <submittedName>
        <fullName evidence="1">Uncharacterized protein</fullName>
    </submittedName>
</protein>
<feature type="non-terminal residue" evidence="1">
    <location>
        <position position="564"/>
    </location>
</feature>
<keyword evidence="2" id="KW-1185">Reference proteome</keyword>
<dbReference type="AlphaFoldDB" id="A0A2G1VX77"/>
<dbReference type="Gene3D" id="2.180.10.10">
    <property type="entry name" value="RHS repeat-associated core"/>
    <property type="match status" value="1"/>
</dbReference>
<sequence>MVAKGAAGPWAQRRQYSNQLEGQTEVGLGYNWLVEAWPYLLKDAEGAITFVRSTRKALWFDAVESGGETTYEARYGGKATLTHDCDQRRYTLSMPTGEVWFFKDFGDEPCGSSSSSSGGAGVQPLPGQLLGMVDASGQQTDVVEYSTSGRIQIIERETVVDSETTTTQFEYAFDGSGLTTSVTYRRQVDSNGWVNIRRVTYEYYDGSTSHGSSGDLMRVNVQEPSGASWVNIKQSYYRYYKAGDPKGFQHGLRYVVEPDGYEDMLGESLDPTTVSNLILLQYSKYNFEYDSQRRVTKEIVDRGSQAFEFAYEQSLHSDGYNNWSRKTTETRPDGSTETVYTNYIGQALLSVLASGSEQWLTASSYDSAGRLVQVASPSAIVSYNQSSADLGITLRSSEGLIKLRSYYASTGSGGAAGYLKSTSLKKGSGGTPVLQSELEYTQRTAGDATIYPISKETRYRDDAGTETLETTYAYDWHTGSVQVKQRTVTLPVVSTAQNGPGTATTQKQVFDERGNLTWTMDGRGFITHMSYDQVLGSMLQRTKDADTSLLSGVPSGWSTPSGGG</sequence>
<evidence type="ECO:0000313" key="2">
    <source>
        <dbReference type="Proteomes" id="UP000225740"/>
    </source>
</evidence>
<organism evidence="1 2">
    <name type="scientific">Rhodopirellula bahusiensis</name>
    <dbReference type="NCBI Taxonomy" id="2014065"/>
    <lineage>
        <taxon>Bacteria</taxon>
        <taxon>Pseudomonadati</taxon>
        <taxon>Planctomycetota</taxon>
        <taxon>Planctomycetia</taxon>
        <taxon>Pirellulales</taxon>
        <taxon>Pirellulaceae</taxon>
        <taxon>Rhodopirellula</taxon>
    </lineage>
</organism>
<evidence type="ECO:0000313" key="1">
    <source>
        <dbReference type="EMBL" id="PHQ31383.1"/>
    </source>
</evidence>
<gene>
    <name evidence="1" type="ORF">CEE69_31385</name>
</gene>
<name>A0A2G1VX77_9BACT</name>
<accession>A0A2G1VX77</accession>
<dbReference type="Proteomes" id="UP000225740">
    <property type="component" value="Unassembled WGS sequence"/>
</dbReference>
<comment type="caution">
    <text evidence="1">The sequence shown here is derived from an EMBL/GenBank/DDBJ whole genome shotgun (WGS) entry which is preliminary data.</text>
</comment>
<proteinExistence type="predicted"/>